<dbReference type="Pfam" id="PF00990">
    <property type="entry name" value="GGDEF"/>
    <property type="match status" value="1"/>
</dbReference>
<dbReference type="Gene3D" id="3.30.70.270">
    <property type="match status" value="1"/>
</dbReference>
<proteinExistence type="predicted"/>
<evidence type="ECO:0000259" key="4">
    <source>
        <dbReference type="PROSITE" id="PS50887"/>
    </source>
</evidence>
<dbReference type="NCBIfam" id="TIGR00254">
    <property type="entry name" value="GGDEF"/>
    <property type="match status" value="1"/>
</dbReference>
<dbReference type="EC" id="2.7.7.65" evidence="1"/>
<keyword evidence="3" id="KW-0175">Coiled coil</keyword>
<dbReference type="InterPro" id="IPR029787">
    <property type="entry name" value="Nucleotide_cyclase"/>
</dbReference>
<dbReference type="InterPro" id="IPR000160">
    <property type="entry name" value="GGDEF_dom"/>
</dbReference>
<dbReference type="PROSITE" id="PS50887">
    <property type="entry name" value="GGDEF"/>
    <property type="match status" value="1"/>
</dbReference>
<dbReference type="InterPro" id="IPR050469">
    <property type="entry name" value="Diguanylate_Cyclase"/>
</dbReference>
<evidence type="ECO:0000256" key="1">
    <source>
        <dbReference type="ARBA" id="ARBA00012528"/>
    </source>
</evidence>
<accession>A0ABM9WLX3</accession>
<dbReference type="Proteomes" id="UP000016543">
    <property type="component" value="Unassembled WGS sequence"/>
</dbReference>
<dbReference type="SUPFAM" id="SSF55785">
    <property type="entry name" value="PYP-like sensor domain (PAS domain)"/>
    <property type="match status" value="1"/>
</dbReference>
<dbReference type="SMART" id="SM00267">
    <property type="entry name" value="GGDEF"/>
    <property type="match status" value="1"/>
</dbReference>
<comment type="caution">
    <text evidence="5">The sequence shown here is derived from an EMBL/GenBank/DDBJ whole genome shotgun (WGS) entry which is preliminary data.</text>
</comment>
<evidence type="ECO:0000313" key="5">
    <source>
        <dbReference type="EMBL" id="EAQ31935.1"/>
    </source>
</evidence>
<dbReference type="EMBL" id="AAMX01000010">
    <property type="protein sequence ID" value="EAQ31935.1"/>
    <property type="molecule type" value="Genomic_DNA"/>
</dbReference>
<dbReference type="InterPro" id="IPR043128">
    <property type="entry name" value="Rev_trsase/Diguanyl_cyclase"/>
</dbReference>
<evidence type="ECO:0000256" key="2">
    <source>
        <dbReference type="ARBA" id="ARBA00034247"/>
    </source>
</evidence>
<dbReference type="SUPFAM" id="SSF55073">
    <property type="entry name" value="Nucleotide cyclase"/>
    <property type="match status" value="1"/>
</dbReference>
<name>A0ABM9WLX3_9GAMM</name>
<organism evidence="5 6">
    <name type="scientific">Idiomarina baltica OS145</name>
    <dbReference type="NCBI Taxonomy" id="314276"/>
    <lineage>
        <taxon>Bacteria</taxon>
        <taxon>Pseudomonadati</taxon>
        <taxon>Pseudomonadota</taxon>
        <taxon>Gammaproteobacteria</taxon>
        <taxon>Alteromonadales</taxon>
        <taxon>Idiomarinaceae</taxon>
        <taxon>Idiomarina</taxon>
    </lineage>
</organism>
<dbReference type="CDD" id="cd01949">
    <property type="entry name" value="GGDEF"/>
    <property type="match status" value="1"/>
</dbReference>
<feature type="domain" description="GGDEF" evidence="4">
    <location>
        <begin position="171"/>
        <end position="303"/>
    </location>
</feature>
<dbReference type="Gene3D" id="3.30.450.20">
    <property type="entry name" value="PAS domain"/>
    <property type="match status" value="1"/>
</dbReference>
<gene>
    <name evidence="5" type="ORF">OS145_11611</name>
</gene>
<evidence type="ECO:0000313" key="6">
    <source>
        <dbReference type="Proteomes" id="UP000016543"/>
    </source>
</evidence>
<dbReference type="RefSeq" id="WP_006955011.1">
    <property type="nucleotide sequence ID" value="NZ_CH672404.1"/>
</dbReference>
<keyword evidence="6" id="KW-1185">Reference proteome</keyword>
<dbReference type="PANTHER" id="PTHR45138">
    <property type="entry name" value="REGULATORY COMPONENTS OF SENSORY TRANSDUCTION SYSTEM"/>
    <property type="match status" value="1"/>
</dbReference>
<dbReference type="InterPro" id="IPR035965">
    <property type="entry name" value="PAS-like_dom_sf"/>
</dbReference>
<feature type="coiled-coil region" evidence="3">
    <location>
        <begin position="117"/>
        <end position="144"/>
    </location>
</feature>
<protein>
    <recommendedName>
        <fullName evidence="1">diguanylate cyclase</fullName>
        <ecNumber evidence="1">2.7.7.65</ecNumber>
    </recommendedName>
</protein>
<dbReference type="PANTHER" id="PTHR45138:SF9">
    <property type="entry name" value="DIGUANYLATE CYCLASE DGCM-RELATED"/>
    <property type="match status" value="1"/>
</dbReference>
<comment type="catalytic activity">
    <reaction evidence="2">
        <text>2 GTP = 3',3'-c-di-GMP + 2 diphosphate</text>
        <dbReference type="Rhea" id="RHEA:24898"/>
        <dbReference type="ChEBI" id="CHEBI:33019"/>
        <dbReference type="ChEBI" id="CHEBI:37565"/>
        <dbReference type="ChEBI" id="CHEBI:58805"/>
        <dbReference type="EC" id="2.7.7.65"/>
    </reaction>
</comment>
<reference evidence="5 6" key="1">
    <citation type="submission" date="2006-01" db="EMBL/GenBank/DDBJ databases">
        <authorList>
            <person name="Brettar I."/>
            <person name="Hofle M."/>
            <person name="Ferriera S."/>
            <person name="Johnson J."/>
            <person name="Kravitz S."/>
            <person name="Halpern A."/>
            <person name="Remington K."/>
            <person name="Beeson K."/>
            <person name="Tran B."/>
            <person name="Rogers Y.-H."/>
            <person name="Friedman R."/>
            <person name="Venter J.C."/>
        </authorList>
    </citation>
    <scope>NUCLEOTIDE SEQUENCE [LARGE SCALE GENOMIC DNA]</scope>
    <source>
        <strain evidence="5 6">OS145</strain>
    </source>
</reference>
<sequence length="303" mass="34139">MHEERQIKPADFENILNNLDAVVYVADTDTHELLFMNTYALRHIAHADNFSDIAHLPCYAVLQKNQTRPCDFCTNAKLPANGDVLVWEFKNTRSQCWYQCRDRLIEWHDGRLVRLEVATDISERKKAEEALQRAQKELTTLAETDSLTGLYNRRAFFRYVDELIKLRVQTAYFAIILLDIDHFKLINDRFGHEAGDKLLSAIGKALRSLNNKNSVVARTGGEEFTIAVTGASQDALVAVAHQVQALISDITLNYFDATLSCTASVGIATTNTQSPDINQIMRHADHALYRAKAAGRARTEIAT</sequence>
<evidence type="ECO:0000256" key="3">
    <source>
        <dbReference type="SAM" id="Coils"/>
    </source>
</evidence>